<dbReference type="Proteomes" id="UP000679220">
    <property type="component" value="Unassembled WGS sequence"/>
</dbReference>
<feature type="signal peptide" evidence="1">
    <location>
        <begin position="1"/>
        <end position="21"/>
    </location>
</feature>
<dbReference type="EMBL" id="JAGTAR010000004">
    <property type="protein sequence ID" value="MBR8534761.1"/>
    <property type="molecule type" value="Genomic_DNA"/>
</dbReference>
<accession>A0A941F0W8</accession>
<feature type="chain" id="PRO_5037350080" description="Carboxypeptidase-like regulatory domain-containing protein" evidence="1">
    <location>
        <begin position="22"/>
        <end position="256"/>
    </location>
</feature>
<evidence type="ECO:0000256" key="1">
    <source>
        <dbReference type="SAM" id="SignalP"/>
    </source>
</evidence>
<dbReference type="AlphaFoldDB" id="A0A941F0W8"/>
<name>A0A941F0W8_9BACT</name>
<sequence>MKKICLLVVFLICVCALSAQTRQVWLHGKVVTQGDKRNIPLAQVASFKKMNVFAADSAGEFKVILDATDSIKVFALGFEARTFYLDSLHIDPDLMYLFPLKAASYQIQQVDVNSNKHYMDYQDKLKMMRSKQMEMDLMLPADIELGRRPDVPVDILPTYRKNPPVLAAFFQPANVIYYYTSKTEKQKRKMMKLLKYEKQRQMMTIEMLSEVSGFKGTELDEFIMYCNAHIKFSEMDTPLSIKYKVVDLFEEYKKDE</sequence>
<gene>
    <name evidence="2" type="ORF">KDU71_04255</name>
</gene>
<evidence type="ECO:0000313" key="3">
    <source>
        <dbReference type="Proteomes" id="UP000679220"/>
    </source>
</evidence>
<proteinExistence type="predicted"/>
<reference evidence="2" key="2">
    <citation type="submission" date="2021-04" db="EMBL/GenBank/DDBJ databases">
        <authorList>
            <person name="Zhang T."/>
            <person name="Zhang Y."/>
            <person name="Lu D."/>
            <person name="Zuo D."/>
            <person name="Du Z."/>
        </authorList>
    </citation>
    <scope>NUCLEOTIDE SEQUENCE</scope>
    <source>
        <strain evidence="2">JR1</strain>
    </source>
</reference>
<reference evidence="2" key="1">
    <citation type="journal article" date="2018" name="Int. J. Syst. Evol. Microbiol.">
        <title>Carboxylicivirga sediminis sp. nov., isolated from coastal sediment.</title>
        <authorList>
            <person name="Wang F.Q."/>
            <person name="Ren L.H."/>
            <person name="Zou R.J."/>
            <person name="Sun Y.Z."/>
            <person name="Liu X.J."/>
            <person name="Jiang F."/>
            <person name="Liu L.J."/>
        </authorList>
    </citation>
    <scope>NUCLEOTIDE SEQUENCE</scope>
    <source>
        <strain evidence="2">JR1</strain>
    </source>
</reference>
<dbReference type="RefSeq" id="WP_212188667.1">
    <property type="nucleotide sequence ID" value="NZ_JAGTAR010000004.1"/>
</dbReference>
<evidence type="ECO:0000313" key="2">
    <source>
        <dbReference type="EMBL" id="MBR8534761.1"/>
    </source>
</evidence>
<organism evidence="2 3">
    <name type="scientific">Carboxylicivirga sediminis</name>
    <dbReference type="NCBI Taxonomy" id="2006564"/>
    <lineage>
        <taxon>Bacteria</taxon>
        <taxon>Pseudomonadati</taxon>
        <taxon>Bacteroidota</taxon>
        <taxon>Bacteroidia</taxon>
        <taxon>Marinilabiliales</taxon>
        <taxon>Marinilabiliaceae</taxon>
        <taxon>Carboxylicivirga</taxon>
    </lineage>
</organism>
<protein>
    <recommendedName>
        <fullName evidence="4">Carboxypeptidase-like regulatory domain-containing protein</fullName>
    </recommendedName>
</protein>
<comment type="caution">
    <text evidence="2">The sequence shown here is derived from an EMBL/GenBank/DDBJ whole genome shotgun (WGS) entry which is preliminary data.</text>
</comment>
<evidence type="ECO:0008006" key="4">
    <source>
        <dbReference type="Google" id="ProtNLM"/>
    </source>
</evidence>
<keyword evidence="3" id="KW-1185">Reference proteome</keyword>
<keyword evidence="1" id="KW-0732">Signal</keyword>